<dbReference type="EMBL" id="KV449678">
    <property type="protein sequence ID" value="OAX31005.1"/>
    <property type="molecule type" value="Genomic_DNA"/>
</dbReference>
<evidence type="ECO:0000313" key="2">
    <source>
        <dbReference type="Proteomes" id="UP000092154"/>
    </source>
</evidence>
<proteinExistence type="predicted"/>
<dbReference type="InParanoid" id="A0A1B7MEI4"/>
<organism evidence="1 2">
    <name type="scientific">Rhizopogon vinicolor AM-OR11-026</name>
    <dbReference type="NCBI Taxonomy" id="1314800"/>
    <lineage>
        <taxon>Eukaryota</taxon>
        <taxon>Fungi</taxon>
        <taxon>Dikarya</taxon>
        <taxon>Basidiomycota</taxon>
        <taxon>Agaricomycotina</taxon>
        <taxon>Agaricomycetes</taxon>
        <taxon>Agaricomycetidae</taxon>
        <taxon>Boletales</taxon>
        <taxon>Suillineae</taxon>
        <taxon>Rhizopogonaceae</taxon>
        <taxon>Rhizopogon</taxon>
    </lineage>
</organism>
<protein>
    <submittedName>
        <fullName evidence="1">Uncharacterized protein</fullName>
    </submittedName>
</protein>
<dbReference type="AlphaFoldDB" id="A0A1B7MEI4"/>
<dbReference type="STRING" id="1314800.A0A1B7MEI4"/>
<reference evidence="1 2" key="1">
    <citation type="submission" date="2016-06" db="EMBL/GenBank/DDBJ databases">
        <title>Comparative genomics of the ectomycorrhizal sister species Rhizopogon vinicolor and Rhizopogon vesiculosus (Basidiomycota: Boletales) reveals a divergence of the mating type B locus.</title>
        <authorList>
            <consortium name="DOE Joint Genome Institute"/>
            <person name="Mujic A.B."/>
            <person name="Kuo A."/>
            <person name="Tritt A."/>
            <person name="Lipzen A."/>
            <person name="Chen C."/>
            <person name="Johnson J."/>
            <person name="Sharma A."/>
            <person name="Barry K."/>
            <person name="Grigoriev I.V."/>
            <person name="Spatafora J.W."/>
        </authorList>
    </citation>
    <scope>NUCLEOTIDE SEQUENCE [LARGE SCALE GENOMIC DNA]</scope>
    <source>
        <strain evidence="1 2">AM-OR11-026</strain>
    </source>
</reference>
<name>A0A1B7MEI4_9AGAM</name>
<dbReference type="Proteomes" id="UP000092154">
    <property type="component" value="Unassembled WGS sequence"/>
</dbReference>
<gene>
    <name evidence="1" type="ORF">K503DRAFT_777891</name>
</gene>
<accession>A0A1B7MEI4</accession>
<evidence type="ECO:0000313" key="1">
    <source>
        <dbReference type="EMBL" id="OAX31005.1"/>
    </source>
</evidence>
<keyword evidence="2" id="KW-1185">Reference proteome</keyword>
<sequence length="161" mass="17628">MTAFEDTELHIAFVVARALKAIVGDQADYALLKPTASFQSRRRSRMQPVTEVLVPGIPPSSINVTPYSIKSHSKLSESLSVASSETSSKKELDQVRRVSGATMYCTLQTQSSRLVSTIAPNKPFRLYAGLRGCFSILLAAIFKRCNLTMAVCTCVFAYIPC</sequence>